<dbReference type="Proteomes" id="UP000257143">
    <property type="component" value="Unassembled WGS sequence"/>
</dbReference>
<gene>
    <name evidence="2" type="ORF">CWR48_01315</name>
</gene>
<feature type="transmembrane region" description="Helical" evidence="1">
    <location>
        <begin position="36"/>
        <end position="54"/>
    </location>
</feature>
<protein>
    <recommendedName>
        <fullName evidence="4">DUF3784 domain-containing protein</fullName>
    </recommendedName>
</protein>
<evidence type="ECO:0000313" key="2">
    <source>
        <dbReference type="EMBL" id="RDW22484.1"/>
    </source>
</evidence>
<organism evidence="2 3">
    <name type="scientific">Oceanobacillus arenosus</name>
    <dbReference type="NCBI Taxonomy" id="1229153"/>
    <lineage>
        <taxon>Bacteria</taxon>
        <taxon>Bacillati</taxon>
        <taxon>Bacillota</taxon>
        <taxon>Bacilli</taxon>
        <taxon>Bacillales</taxon>
        <taxon>Bacillaceae</taxon>
        <taxon>Oceanobacillus</taxon>
    </lineage>
</organism>
<evidence type="ECO:0000313" key="3">
    <source>
        <dbReference type="Proteomes" id="UP000257143"/>
    </source>
</evidence>
<comment type="caution">
    <text evidence="2">The sequence shown here is derived from an EMBL/GenBank/DDBJ whole genome shotgun (WGS) entry which is preliminary data.</text>
</comment>
<dbReference type="EMBL" id="PIOC01000001">
    <property type="protein sequence ID" value="RDW22484.1"/>
    <property type="molecule type" value="Genomic_DNA"/>
</dbReference>
<accession>A0A3D8Q2F9</accession>
<keyword evidence="1" id="KW-0472">Membrane</keyword>
<sequence>MAVCLITNGIRNSFFVREKEKDERNISIVNKAKAKAFDVMGIIFGILIITYVMLENNLFIILLAIAAYLFIFLIYLIYFTKYHKEM</sequence>
<keyword evidence="1" id="KW-1133">Transmembrane helix</keyword>
<evidence type="ECO:0000256" key="1">
    <source>
        <dbReference type="SAM" id="Phobius"/>
    </source>
</evidence>
<keyword evidence="3" id="KW-1185">Reference proteome</keyword>
<reference evidence="3" key="1">
    <citation type="submission" date="2017-11" db="EMBL/GenBank/DDBJ databases">
        <authorList>
            <person name="Zhu W."/>
        </authorList>
    </citation>
    <scope>NUCLEOTIDE SEQUENCE [LARGE SCALE GENOMIC DNA]</scope>
    <source>
        <strain evidence="3">CAU 1183</strain>
    </source>
</reference>
<feature type="transmembrane region" description="Helical" evidence="1">
    <location>
        <begin position="60"/>
        <end position="79"/>
    </location>
</feature>
<proteinExistence type="predicted"/>
<dbReference type="AlphaFoldDB" id="A0A3D8Q2F9"/>
<dbReference type="InterPro" id="IPR019235">
    <property type="entry name" value="DUF2178_TM"/>
</dbReference>
<keyword evidence="1" id="KW-0812">Transmembrane</keyword>
<evidence type="ECO:0008006" key="4">
    <source>
        <dbReference type="Google" id="ProtNLM"/>
    </source>
</evidence>
<name>A0A3D8Q2F9_9BACI</name>
<dbReference type="Pfam" id="PF09946">
    <property type="entry name" value="DUF2178"/>
    <property type="match status" value="1"/>
</dbReference>